<gene>
    <name evidence="1" type="ORF">ACFL27_11765</name>
</gene>
<evidence type="ECO:0000313" key="2">
    <source>
        <dbReference type="Proteomes" id="UP001594351"/>
    </source>
</evidence>
<reference evidence="1 2" key="1">
    <citation type="submission" date="2024-09" db="EMBL/GenBank/DDBJ databases">
        <title>Laminarin stimulates single cell rates of sulfate reduction while oxygen inhibits transcriptomic activity in coastal marine sediment.</title>
        <authorList>
            <person name="Lindsay M."/>
            <person name="Orcutt B."/>
            <person name="Emerson D."/>
            <person name="Stepanauskas R."/>
            <person name="D'Angelo T."/>
        </authorList>
    </citation>
    <scope>NUCLEOTIDE SEQUENCE [LARGE SCALE GENOMIC DNA]</scope>
    <source>
        <strain evidence="1">SAG AM-311-K15</strain>
    </source>
</reference>
<dbReference type="EMBL" id="JBHPBY010000130">
    <property type="protein sequence ID" value="MFC1850861.1"/>
    <property type="molecule type" value="Genomic_DNA"/>
</dbReference>
<name>A0ABV6YXR5_UNCC1</name>
<proteinExistence type="predicted"/>
<organism evidence="1 2">
    <name type="scientific">candidate division CSSED10-310 bacterium</name>
    <dbReference type="NCBI Taxonomy" id="2855610"/>
    <lineage>
        <taxon>Bacteria</taxon>
        <taxon>Bacteria division CSSED10-310</taxon>
    </lineage>
</organism>
<protein>
    <submittedName>
        <fullName evidence="1">Uncharacterized protein</fullName>
    </submittedName>
</protein>
<accession>A0ABV6YXR5</accession>
<evidence type="ECO:0000313" key="1">
    <source>
        <dbReference type="EMBL" id="MFC1850861.1"/>
    </source>
</evidence>
<keyword evidence="2" id="KW-1185">Reference proteome</keyword>
<dbReference type="Proteomes" id="UP001594351">
    <property type="component" value="Unassembled WGS sequence"/>
</dbReference>
<comment type="caution">
    <text evidence="1">The sequence shown here is derived from an EMBL/GenBank/DDBJ whole genome shotgun (WGS) entry which is preliminary data.</text>
</comment>
<sequence>MNNTFIETLVSEHGHPRLQDKLKPYKIFIGAWEFDWAGHEDDGSTWTVPGEWHFAWILEGRAIQDNWICPRLNLRSSGKYPDGEYGTTIRFYDFKENCIKVIWVGPILSQLTIFKAHHSKDQIVQNEQTVGDKGKSSRWVFKDINKNSFKWEAYTTDDDQNMWKMNQEVYAKRKSST</sequence>